<evidence type="ECO:0008006" key="3">
    <source>
        <dbReference type="Google" id="ProtNLM"/>
    </source>
</evidence>
<dbReference type="EMBL" id="JAERTY010000003">
    <property type="protein sequence ID" value="MBL1408440.1"/>
    <property type="molecule type" value="Genomic_DNA"/>
</dbReference>
<dbReference type="SUPFAM" id="SSF53474">
    <property type="entry name" value="alpha/beta-Hydrolases"/>
    <property type="match status" value="1"/>
</dbReference>
<comment type="caution">
    <text evidence="1">The sequence shown here is derived from an EMBL/GenBank/DDBJ whole genome shotgun (WGS) entry which is preliminary data.</text>
</comment>
<organism evidence="1 2">
    <name type="scientific">Sphingobacterium faecale</name>
    <dbReference type="NCBI Taxonomy" id="2803775"/>
    <lineage>
        <taxon>Bacteria</taxon>
        <taxon>Pseudomonadati</taxon>
        <taxon>Bacteroidota</taxon>
        <taxon>Sphingobacteriia</taxon>
        <taxon>Sphingobacteriales</taxon>
        <taxon>Sphingobacteriaceae</taxon>
        <taxon>Sphingobacterium</taxon>
    </lineage>
</organism>
<dbReference type="RefSeq" id="WP_202102201.1">
    <property type="nucleotide sequence ID" value="NZ_JAERTY010000003.1"/>
</dbReference>
<dbReference type="Gene3D" id="3.40.50.1820">
    <property type="entry name" value="alpha/beta hydrolase"/>
    <property type="match status" value="1"/>
</dbReference>
<name>A0ABS1R173_9SPHI</name>
<dbReference type="InterPro" id="IPR029058">
    <property type="entry name" value="AB_hydrolase_fold"/>
</dbReference>
<keyword evidence="2" id="KW-1185">Reference proteome</keyword>
<evidence type="ECO:0000313" key="2">
    <source>
        <dbReference type="Proteomes" id="UP000625283"/>
    </source>
</evidence>
<reference evidence="1 2" key="1">
    <citation type="submission" date="2021-01" db="EMBL/GenBank/DDBJ databases">
        <title>C459-1 draft genome sequence.</title>
        <authorList>
            <person name="Zhang X.-F."/>
        </authorList>
    </citation>
    <scope>NUCLEOTIDE SEQUENCE [LARGE SCALE GENOMIC DNA]</scope>
    <source>
        <strain evidence="2">C459-1</strain>
    </source>
</reference>
<accession>A0ABS1R173</accession>
<proteinExistence type="predicted"/>
<evidence type="ECO:0000313" key="1">
    <source>
        <dbReference type="EMBL" id="MBL1408440.1"/>
    </source>
</evidence>
<protein>
    <recommendedName>
        <fullName evidence="3">Alpha/beta hydrolase</fullName>
    </recommendedName>
</protein>
<sequence>MLKTTMILLKSCFLKPRLIKTILVFSVMCLSYIGFSQNKRIINEEATSYTLGTGSDSITFIVIDKDIKEKKPVFLWCQGSLPLPLYINFEKEGLWMMAGGISNFDYQEIVKYYHLVVVSMPYTPLIVEQKEVNDSYWYFGNSGDRNTPTLEFQKGDYLENYTNRAIKVLDFLKKQNWVDNSKLIVAGHSQGSKVALDLALKYKRVSKLGLFGFNSFGRIDQLIRQARKDAENKNISWEEADKKIERLYQFYRDANEIQKRKENPDLIAWHSFSTPTIERLVKIDKPIYLAYGTADIVSDLCDLIPLYFIREQKDNLTYKRYSNLEHNFFEVNEGKVDHEKPHWKKVMATFVEWSLK</sequence>
<dbReference type="Proteomes" id="UP000625283">
    <property type="component" value="Unassembled WGS sequence"/>
</dbReference>
<gene>
    <name evidence="1" type="ORF">JKG61_06715</name>
</gene>